<dbReference type="Gene3D" id="3.40.50.300">
    <property type="entry name" value="P-loop containing nucleotide triphosphate hydrolases"/>
    <property type="match status" value="2"/>
</dbReference>
<evidence type="ECO:0000256" key="7">
    <source>
        <dbReference type="ARBA" id="ARBA00023136"/>
    </source>
</evidence>
<evidence type="ECO:0000256" key="5">
    <source>
        <dbReference type="ARBA" id="ARBA00023004"/>
    </source>
</evidence>
<keyword evidence="9" id="KW-0067">ATP-binding</keyword>
<dbReference type="InterPro" id="IPR003959">
    <property type="entry name" value="ATPase_AAA_core"/>
</dbReference>
<dbReference type="InterPro" id="IPR003593">
    <property type="entry name" value="AAA+_ATPase"/>
</dbReference>
<dbReference type="EMBL" id="CP053452">
    <property type="protein sequence ID" value="QJW95648.1"/>
    <property type="molecule type" value="Genomic_DNA"/>
</dbReference>
<dbReference type="Proteomes" id="UP000503447">
    <property type="component" value="Chromosome"/>
</dbReference>
<dbReference type="Pfam" id="PF13304">
    <property type="entry name" value="AAA_21"/>
    <property type="match status" value="1"/>
</dbReference>
<dbReference type="GO" id="GO:0005524">
    <property type="term" value="F:ATP binding"/>
    <property type="evidence" value="ECO:0007669"/>
    <property type="project" value="UniProtKB-KW"/>
</dbReference>
<evidence type="ECO:0000256" key="1">
    <source>
        <dbReference type="ARBA" id="ARBA00004202"/>
    </source>
</evidence>
<dbReference type="SUPFAM" id="SSF52540">
    <property type="entry name" value="P-loop containing nucleoside triphosphate hydrolases"/>
    <property type="match status" value="1"/>
</dbReference>
<dbReference type="SMART" id="SM00382">
    <property type="entry name" value="AAA"/>
    <property type="match status" value="1"/>
</dbReference>
<dbReference type="GO" id="GO:0006302">
    <property type="term" value="P:double-strand break repair"/>
    <property type="evidence" value="ECO:0007669"/>
    <property type="project" value="InterPro"/>
</dbReference>
<dbReference type="InterPro" id="IPR051535">
    <property type="entry name" value="Siderophore_ABC-ATPase"/>
</dbReference>
<keyword evidence="3" id="KW-1003">Cell membrane</keyword>
<dbReference type="CDD" id="cd00267">
    <property type="entry name" value="ABC_ATPase"/>
    <property type="match status" value="1"/>
</dbReference>
<proteinExistence type="predicted"/>
<evidence type="ECO:0000256" key="6">
    <source>
        <dbReference type="ARBA" id="ARBA00023065"/>
    </source>
</evidence>
<keyword evidence="4" id="KW-0410">Iron transport</keyword>
<evidence type="ECO:0000256" key="3">
    <source>
        <dbReference type="ARBA" id="ARBA00022475"/>
    </source>
</evidence>
<name>A0A6M5YNV6_9BACT</name>
<evidence type="ECO:0000256" key="2">
    <source>
        <dbReference type="ARBA" id="ARBA00022448"/>
    </source>
</evidence>
<evidence type="ECO:0000313" key="9">
    <source>
        <dbReference type="EMBL" id="QJW95648.1"/>
    </source>
</evidence>
<dbReference type="RefSeq" id="WP_171471396.1">
    <property type="nucleotide sequence ID" value="NZ_CP053452.2"/>
</dbReference>
<keyword evidence="10" id="KW-1185">Reference proteome</keyword>
<keyword evidence="6" id="KW-0406">Ion transport</keyword>
<evidence type="ECO:0000259" key="8">
    <source>
        <dbReference type="SMART" id="SM00382"/>
    </source>
</evidence>
<sequence>MARKKAKSTPGPYILRVQLLRERVTTPDRYPFNLPAVRNLDTLAFHPKVTFFVGENGAGKSTLLEALAVLYDLNPEGGSRNFHFATRASHSALDGCLRLAKTFGTPGDSYFLRAESYFNVATEIERLDRERDPRVYTPPLIDSYGRQSLHEQSHGESFFALFKNRFGGNGLYLMDEPEAALSPRRQIEFLAVLHDFCKRGSQFVIATHSPIIMAYPDALLYVFGADGVRAVPYTETEHYRLTRGFLSNPAQVLSELMADGPAGEGGA</sequence>
<dbReference type="KEGG" id="ftj:FTUN_3202"/>
<dbReference type="InterPro" id="IPR027417">
    <property type="entry name" value="P-loop_NTPase"/>
</dbReference>
<dbReference type="Pfam" id="PF13476">
    <property type="entry name" value="AAA_23"/>
    <property type="match status" value="1"/>
</dbReference>
<keyword evidence="2" id="KW-0813">Transport</keyword>
<dbReference type="PANTHER" id="PTHR42771">
    <property type="entry name" value="IRON(3+)-HYDROXAMATE IMPORT ATP-BINDING PROTEIN FHUC"/>
    <property type="match status" value="1"/>
</dbReference>
<dbReference type="GO" id="GO:0016887">
    <property type="term" value="F:ATP hydrolysis activity"/>
    <property type="evidence" value="ECO:0007669"/>
    <property type="project" value="InterPro"/>
</dbReference>
<dbReference type="InterPro" id="IPR038729">
    <property type="entry name" value="Rad50/SbcC_AAA"/>
</dbReference>
<evidence type="ECO:0000256" key="4">
    <source>
        <dbReference type="ARBA" id="ARBA00022496"/>
    </source>
</evidence>
<keyword evidence="5" id="KW-0408">Iron</keyword>
<keyword evidence="9" id="KW-0547">Nucleotide-binding</keyword>
<dbReference type="AlphaFoldDB" id="A0A6M5YNV6"/>
<evidence type="ECO:0000313" key="10">
    <source>
        <dbReference type="Proteomes" id="UP000503447"/>
    </source>
</evidence>
<accession>A0A6M5YNV6</accession>
<dbReference type="PANTHER" id="PTHR42771:SF2">
    <property type="entry name" value="IRON(3+)-HYDROXAMATE IMPORT ATP-BINDING PROTEIN FHUC"/>
    <property type="match status" value="1"/>
</dbReference>
<gene>
    <name evidence="9" type="ORF">FTUN_3202</name>
</gene>
<keyword evidence="7" id="KW-0472">Membrane</keyword>
<feature type="domain" description="AAA+ ATPase" evidence="8">
    <location>
        <begin position="46"/>
        <end position="226"/>
    </location>
</feature>
<reference evidence="10" key="1">
    <citation type="submission" date="2020-05" db="EMBL/GenBank/DDBJ databases">
        <title>Frigoriglobus tundricola gen. nov., sp. nov., a psychrotolerant cellulolytic planctomycete of the family Gemmataceae with two divergent copies of 16S rRNA gene.</title>
        <authorList>
            <person name="Kulichevskaya I.S."/>
            <person name="Ivanova A.A."/>
            <person name="Naumoff D.G."/>
            <person name="Beletsky A.V."/>
            <person name="Rijpstra W.I.C."/>
            <person name="Sinninghe Damste J.S."/>
            <person name="Mardanov A.V."/>
            <person name="Ravin N.V."/>
            <person name="Dedysh S.N."/>
        </authorList>
    </citation>
    <scope>NUCLEOTIDE SEQUENCE [LARGE SCALE GENOMIC DNA]</scope>
    <source>
        <strain evidence="10">PL17</strain>
    </source>
</reference>
<dbReference type="GO" id="GO:0006826">
    <property type="term" value="P:iron ion transport"/>
    <property type="evidence" value="ECO:0007669"/>
    <property type="project" value="UniProtKB-KW"/>
</dbReference>
<comment type="subcellular location">
    <subcellularLocation>
        <location evidence="1">Cell membrane</location>
        <topology evidence="1">Peripheral membrane protein</topology>
    </subcellularLocation>
</comment>
<dbReference type="GO" id="GO:0005886">
    <property type="term" value="C:plasma membrane"/>
    <property type="evidence" value="ECO:0007669"/>
    <property type="project" value="UniProtKB-SubCell"/>
</dbReference>
<organism evidence="9 10">
    <name type="scientific">Frigoriglobus tundricola</name>
    <dbReference type="NCBI Taxonomy" id="2774151"/>
    <lineage>
        <taxon>Bacteria</taxon>
        <taxon>Pseudomonadati</taxon>
        <taxon>Planctomycetota</taxon>
        <taxon>Planctomycetia</taxon>
        <taxon>Gemmatales</taxon>
        <taxon>Gemmataceae</taxon>
        <taxon>Frigoriglobus</taxon>
    </lineage>
</organism>
<protein>
    <submittedName>
        <fullName evidence="9">ABC transporter, ATP-binding protein</fullName>
    </submittedName>
</protein>